<evidence type="ECO:0000313" key="2">
    <source>
        <dbReference type="Proteomes" id="UP000192074"/>
    </source>
</evidence>
<evidence type="ECO:0000313" key="1">
    <source>
        <dbReference type="EMBL" id="CVI25210.1"/>
    </source>
</evidence>
<gene>
    <name evidence="1" type="ORF">AGR4A_pAt30025</name>
</gene>
<accession>A0A822V6T2</accession>
<dbReference type="EMBL" id="FCNL01000042">
    <property type="protein sequence ID" value="CVI25210.1"/>
    <property type="molecule type" value="Genomic_DNA"/>
</dbReference>
<dbReference type="AlphaFoldDB" id="A0A822V6T2"/>
<comment type="caution">
    <text evidence="1">The sequence shown here is derived from an EMBL/GenBank/DDBJ whole genome shotgun (WGS) entry which is preliminary data.</text>
</comment>
<sequence length="110" mass="11671">MLTHLPVGAPALRLLVRHFQPLPPTDALDPFDVHNPASLMQHRGDAAIAIAPILEGKRRDVGGQRRVVIRSLCDLALCGTMLTENPACPSLGHIQLIDDMVHASAATGGA</sequence>
<name>A0A822V6T2_AGRTU</name>
<dbReference type="Proteomes" id="UP000192074">
    <property type="component" value="Unassembled WGS sequence"/>
</dbReference>
<reference evidence="1 2" key="1">
    <citation type="submission" date="2016-01" db="EMBL/GenBank/DDBJ databases">
        <authorList>
            <person name="Regsiter A."/>
            <person name="william w."/>
        </authorList>
    </citation>
    <scope>NUCLEOTIDE SEQUENCE [LARGE SCALE GENOMIC DNA]</scope>
    <source>
        <strain evidence="1 2">B6</strain>
    </source>
</reference>
<organism evidence="1 2">
    <name type="scientific">Agrobacterium tumefaciens str. B6</name>
    <dbReference type="NCBI Taxonomy" id="1183423"/>
    <lineage>
        <taxon>Bacteria</taxon>
        <taxon>Pseudomonadati</taxon>
        <taxon>Pseudomonadota</taxon>
        <taxon>Alphaproteobacteria</taxon>
        <taxon>Hyphomicrobiales</taxon>
        <taxon>Rhizobiaceae</taxon>
        <taxon>Rhizobium/Agrobacterium group</taxon>
        <taxon>Agrobacterium</taxon>
        <taxon>Agrobacterium tumefaciens complex</taxon>
    </lineage>
</organism>
<proteinExistence type="predicted"/>
<protein>
    <submittedName>
        <fullName evidence="1">Uncharacterized protein</fullName>
    </submittedName>
</protein>